<gene>
    <name evidence="2" type="ORF">CYFUS_009499</name>
</gene>
<feature type="domain" description="Ketopantoate reductase N-terminal" evidence="1">
    <location>
        <begin position="5"/>
        <end position="146"/>
    </location>
</feature>
<evidence type="ECO:0000313" key="3">
    <source>
        <dbReference type="Proteomes" id="UP000217257"/>
    </source>
</evidence>
<dbReference type="EMBL" id="CP022098">
    <property type="protein sequence ID" value="ATB44018.1"/>
    <property type="molecule type" value="Genomic_DNA"/>
</dbReference>
<dbReference type="InterPro" id="IPR036188">
    <property type="entry name" value="FAD/NAD-bd_sf"/>
</dbReference>
<dbReference type="KEGG" id="cfus:CYFUS_009499"/>
<dbReference type="RefSeq" id="WP_095991352.1">
    <property type="nucleotide sequence ID" value="NZ_CP022098.1"/>
</dbReference>
<reference evidence="2 3" key="1">
    <citation type="submission" date="2017-06" db="EMBL/GenBank/DDBJ databases">
        <title>Sequencing and comparative analysis of myxobacterial genomes.</title>
        <authorList>
            <person name="Rupp O."/>
            <person name="Goesmann A."/>
            <person name="Sogaard-Andersen L."/>
        </authorList>
    </citation>
    <scope>NUCLEOTIDE SEQUENCE [LARGE SCALE GENOMIC DNA]</scope>
    <source>
        <strain evidence="2 3">DSM 52655</strain>
    </source>
</reference>
<accession>A0A250JK64</accession>
<dbReference type="AlphaFoldDB" id="A0A250JK64"/>
<evidence type="ECO:0000259" key="1">
    <source>
        <dbReference type="Pfam" id="PF02558"/>
    </source>
</evidence>
<dbReference type="InterPro" id="IPR013332">
    <property type="entry name" value="KPR_N"/>
</dbReference>
<protein>
    <submittedName>
        <fullName evidence="2">2-dehydropantoate 2-reductase</fullName>
    </submittedName>
</protein>
<proteinExistence type="predicted"/>
<dbReference type="Gene3D" id="3.40.50.720">
    <property type="entry name" value="NAD(P)-binding Rossmann-like Domain"/>
    <property type="match status" value="1"/>
</dbReference>
<dbReference type="SUPFAM" id="SSF51905">
    <property type="entry name" value="FAD/NAD(P)-binding domain"/>
    <property type="match status" value="1"/>
</dbReference>
<organism evidence="2 3">
    <name type="scientific">Cystobacter fuscus</name>
    <dbReference type="NCBI Taxonomy" id="43"/>
    <lineage>
        <taxon>Bacteria</taxon>
        <taxon>Pseudomonadati</taxon>
        <taxon>Myxococcota</taxon>
        <taxon>Myxococcia</taxon>
        <taxon>Myxococcales</taxon>
        <taxon>Cystobacterineae</taxon>
        <taxon>Archangiaceae</taxon>
        <taxon>Cystobacter</taxon>
    </lineage>
</organism>
<sequence>MPQRIAVLGAGAIGTAFAYQLAQAGHAVTVVARGVRLARLRSDDGIVLVDGRRAAITLATTLPPTEDFDLVLVTVLSPQVPAVLPDLVASAARRVMFMFNTFESIAPLRDAVGADRFTFGFPGGVFSLIKDGRIEHQVRPGTTVIAAEDAALFSAAGIPTVTTPDMHAWLRSHAALVVGLMSVGCRAVATGRGITWAEARTAALATRQAYDLVRDLGHPILPSSLRVASALPRVLWALTFWLGSRAKILRDLGALGPQESRMLIDQMVAAAPPTKALDALRAIRL</sequence>
<dbReference type="SUPFAM" id="SSF51735">
    <property type="entry name" value="NAD(P)-binding Rossmann-fold domains"/>
    <property type="match status" value="1"/>
</dbReference>
<dbReference type="InterPro" id="IPR036291">
    <property type="entry name" value="NAD(P)-bd_dom_sf"/>
</dbReference>
<evidence type="ECO:0000313" key="2">
    <source>
        <dbReference type="EMBL" id="ATB44018.1"/>
    </source>
</evidence>
<dbReference type="Proteomes" id="UP000217257">
    <property type="component" value="Chromosome"/>
</dbReference>
<name>A0A250JK64_9BACT</name>
<dbReference type="Pfam" id="PF02558">
    <property type="entry name" value="ApbA"/>
    <property type="match status" value="1"/>
</dbReference>